<feature type="compositionally biased region" description="Acidic residues" evidence="1">
    <location>
        <begin position="339"/>
        <end position="350"/>
    </location>
</feature>
<feature type="domain" description="Protein kinase" evidence="2">
    <location>
        <begin position="425"/>
        <end position="593"/>
    </location>
</feature>
<feature type="compositionally biased region" description="Basic and acidic residues" evidence="1">
    <location>
        <begin position="357"/>
        <end position="368"/>
    </location>
</feature>
<dbReference type="EMBL" id="CAJVPI010000078">
    <property type="protein sequence ID" value="CAG8474622.1"/>
    <property type="molecule type" value="Genomic_DNA"/>
</dbReference>
<dbReference type="InterPro" id="IPR008266">
    <property type="entry name" value="Tyr_kinase_AS"/>
</dbReference>
<sequence length="593" mass="67244">MPFNIWFKYSESQPDKDRFDGEDVDDLKEAIKKSSNQASNPPKKKHICVIVDLLITEQELFRTVIPDLSFVRIKTKSTVKSASRRVPNEPVEPWNAFLGGAFNASLSINAEDRKFYKPNFPQLSINSEDTTVDLFLKALDKVNDQRLASLKHPQMWCKSNQATIVKGEPDIVLIGAPDSTTLYSINASGIRLLATVEAKPNQFMSQIMQEIINENDLLDDNDESELYSIYNLARGVRDHHTNNYSKYDKLRRIVHQGFGYMVVNDCQYGIIATLNQTWFICRRPDNPSTLCISPAVSVNQLHTSNRASFWECLRYFEDLSMSNPTVHSDPPIIITISDISDDEGSDDQDDSPPPPPPDKKGQKKKDSDYNPSCKCKFSSAGGSSGVSSRTRSKTNNTVIVNYTELRETKEEILLKYMKNYDHNQFTFGHMLGYGRTGSVFETTLGRKTGALKMVALYKDQNKLEELLNEIKIYIGPLKEIQGIYIPRLLKFGVLHEAFVFILTSLAEEAFAIMGDNITRKEKQLAIKGLQKLHSKGVMHGDIRLENIMVKRKNDGSTCVWWIDFGWSKMTDNVKDLNKELTNLKYLLGMAGTK</sequence>
<evidence type="ECO:0000259" key="2">
    <source>
        <dbReference type="PROSITE" id="PS50011"/>
    </source>
</evidence>
<dbReference type="Proteomes" id="UP000789739">
    <property type="component" value="Unassembled WGS sequence"/>
</dbReference>
<dbReference type="GO" id="GO:0004672">
    <property type="term" value="F:protein kinase activity"/>
    <property type="evidence" value="ECO:0007669"/>
    <property type="project" value="InterPro"/>
</dbReference>
<comment type="caution">
    <text evidence="3">The sequence shown here is derived from an EMBL/GenBank/DDBJ whole genome shotgun (WGS) entry which is preliminary data.</text>
</comment>
<evidence type="ECO:0000256" key="1">
    <source>
        <dbReference type="SAM" id="MobiDB-lite"/>
    </source>
</evidence>
<protein>
    <submittedName>
        <fullName evidence="3">3967_t:CDS:1</fullName>
    </submittedName>
</protein>
<organism evidence="3 4">
    <name type="scientific">Paraglomus brasilianum</name>
    <dbReference type="NCBI Taxonomy" id="144538"/>
    <lineage>
        <taxon>Eukaryota</taxon>
        <taxon>Fungi</taxon>
        <taxon>Fungi incertae sedis</taxon>
        <taxon>Mucoromycota</taxon>
        <taxon>Glomeromycotina</taxon>
        <taxon>Glomeromycetes</taxon>
        <taxon>Paraglomerales</taxon>
        <taxon>Paraglomeraceae</taxon>
        <taxon>Paraglomus</taxon>
    </lineage>
</organism>
<accession>A0A9N8W282</accession>
<dbReference type="Gene3D" id="1.10.510.10">
    <property type="entry name" value="Transferase(Phosphotransferase) domain 1"/>
    <property type="match status" value="1"/>
</dbReference>
<proteinExistence type="predicted"/>
<dbReference type="InterPro" id="IPR011009">
    <property type="entry name" value="Kinase-like_dom_sf"/>
</dbReference>
<dbReference type="InterPro" id="IPR000719">
    <property type="entry name" value="Prot_kinase_dom"/>
</dbReference>
<name>A0A9N8W282_9GLOM</name>
<dbReference type="AlphaFoldDB" id="A0A9N8W282"/>
<dbReference type="SUPFAM" id="SSF56112">
    <property type="entry name" value="Protein kinase-like (PK-like)"/>
    <property type="match status" value="1"/>
</dbReference>
<dbReference type="PANTHER" id="PTHR37171:SF1">
    <property type="entry name" value="SERINE_THREONINE-PROTEIN KINASE YRZF-RELATED"/>
    <property type="match status" value="1"/>
</dbReference>
<dbReference type="InterPro" id="IPR052396">
    <property type="entry name" value="Meiotic_Drive_Suppr_Kinase"/>
</dbReference>
<dbReference type="PROSITE" id="PS50011">
    <property type="entry name" value="PROTEIN_KINASE_DOM"/>
    <property type="match status" value="1"/>
</dbReference>
<reference evidence="3" key="1">
    <citation type="submission" date="2021-06" db="EMBL/GenBank/DDBJ databases">
        <authorList>
            <person name="Kallberg Y."/>
            <person name="Tangrot J."/>
            <person name="Rosling A."/>
        </authorList>
    </citation>
    <scope>NUCLEOTIDE SEQUENCE</scope>
    <source>
        <strain evidence="3">BR232B</strain>
    </source>
</reference>
<dbReference type="GO" id="GO:0005524">
    <property type="term" value="F:ATP binding"/>
    <property type="evidence" value="ECO:0007669"/>
    <property type="project" value="InterPro"/>
</dbReference>
<keyword evidence="4" id="KW-1185">Reference proteome</keyword>
<feature type="region of interest" description="Disordered" evidence="1">
    <location>
        <begin position="337"/>
        <end position="372"/>
    </location>
</feature>
<dbReference type="PANTHER" id="PTHR37171">
    <property type="entry name" value="SERINE/THREONINE-PROTEIN KINASE YRZF-RELATED"/>
    <property type="match status" value="1"/>
</dbReference>
<dbReference type="PROSITE" id="PS00109">
    <property type="entry name" value="PROTEIN_KINASE_TYR"/>
    <property type="match status" value="1"/>
</dbReference>
<gene>
    <name evidence="3" type="ORF">PBRASI_LOCUS1257</name>
</gene>
<evidence type="ECO:0000313" key="4">
    <source>
        <dbReference type="Proteomes" id="UP000789739"/>
    </source>
</evidence>
<evidence type="ECO:0000313" key="3">
    <source>
        <dbReference type="EMBL" id="CAG8474622.1"/>
    </source>
</evidence>
<dbReference type="OrthoDB" id="10020333at2759"/>
<dbReference type="Pfam" id="PF00069">
    <property type="entry name" value="Pkinase"/>
    <property type="match status" value="1"/>
</dbReference>